<accession>A0ABW4EC48</accession>
<name>A0ABW4EC48_9RHOB</name>
<evidence type="ECO:0000313" key="3">
    <source>
        <dbReference type="Proteomes" id="UP001597186"/>
    </source>
</evidence>
<reference evidence="3" key="1">
    <citation type="journal article" date="2019" name="Int. J. Syst. Evol. Microbiol.">
        <title>The Global Catalogue of Microorganisms (GCM) 10K type strain sequencing project: providing services to taxonomists for standard genome sequencing and annotation.</title>
        <authorList>
            <consortium name="The Broad Institute Genomics Platform"/>
            <consortium name="The Broad Institute Genome Sequencing Center for Infectious Disease"/>
            <person name="Wu L."/>
            <person name="Ma J."/>
        </authorList>
    </citation>
    <scope>NUCLEOTIDE SEQUENCE [LARGE SCALE GENOMIC DNA]</scope>
    <source>
        <strain evidence="3">CGMCC 1.12477</strain>
    </source>
</reference>
<dbReference type="EMBL" id="JBHUDD010000016">
    <property type="protein sequence ID" value="MFD1508181.1"/>
    <property type="molecule type" value="Genomic_DNA"/>
</dbReference>
<organism evidence="2 3">
    <name type="scientific">Lacimonas salitolerans</name>
    <dbReference type="NCBI Taxonomy" id="1323750"/>
    <lineage>
        <taxon>Bacteria</taxon>
        <taxon>Pseudomonadati</taxon>
        <taxon>Pseudomonadota</taxon>
        <taxon>Alphaproteobacteria</taxon>
        <taxon>Rhodobacterales</taxon>
        <taxon>Paracoccaceae</taxon>
        <taxon>Lacimonas</taxon>
    </lineage>
</organism>
<evidence type="ECO:0000256" key="1">
    <source>
        <dbReference type="SAM" id="MobiDB-lite"/>
    </source>
</evidence>
<gene>
    <name evidence="2" type="ORF">ACFTOW_02005</name>
</gene>
<comment type="caution">
    <text evidence="2">The sequence shown here is derived from an EMBL/GenBank/DDBJ whole genome shotgun (WGS) entry which is preliminary data.</text>
</comment>
<feature type="non-terminal residue" evidence="2">
    <location>
        <position position="106"/>
    </location>
</feature>
<keyword evidence="3" id="KW-1185">Reference proteome</keyword>
<evidence type="ECO:0000313" key="2">
    <source>
        <dbReference type="EMBL" id="MFD1508181.1"/>
    </source>
</evidence>
<sequence length="106" mass="11643">MTAEQEITTPDAVETQPTETLVEPPAPALSAAHKAFDLFDAGKLGEAALLVALGVSREGYALDDDLRMRALTALEQGRLDHAEDVREGVMRRDRMLQLQEVPEKML</sequence>
<proteinExistence type="predicted"/>
<protein>
    <submittedName>
        <fullName evidence="2">Uncharacterized protein</fullName>
    </submittedName>
</protein>
<dbReference type="Proteomes" id="UP001597186">
    <property type="component" value="Unassembled WGS sequence"/>
</dbReference>
<feature type="region of interest" description="Disordered" evidence="1">
    <location>
        <begin position="1"/>
        <end position="20"/>
    </location>
</feature>